<proteinExistence type="predicted"/>
<name>U6KPH2_EIMTE</name>
<dbReference type="AlphaFoldDB" id="U6KPH2"/>
<protein>
    <submittedName>
        <fullName evidence="2">Uncharacterized protein</fullName>
    </submittedName>
</protein>
<dbReference type="GeneID" id="25251076"/>
<dbReference type="VEuPathDB" id="ToxoDB:ETH2_1306400"/>
<gene>
    <name evidence="2" type="ORF">ETH_00009375</name>
</gene>
<evidence type="ECO:0000313" key="2">
    <source>
        <dbReference type="EMBL" id="CDJ38197.1"/>
    </source>
</evidence>
<dbReference type="VEuPathDB" id="ToxoDB:ETH_00009375"/>
<dbReference type="RefSeq" id="XP_013229035.1">
    <property type="nucleotide sequence ID" value="XM_013373581.1"/>
</dbReference>
<accession>U6KPH2</accession>
<reference evidence="2" key="2">
    <citation type="submission" date="2013-10" db="EMBL/GenBank/DDBJ databases">
        <authorList>
            <person name="Aslett M."/>
        </authorList>
    </citation>
    <scope>NUCLEOTIDE SEQUENCE [LARGE SCALE GENOMIC DNA]</scope>
    <source>
        <strain evidence="2">Houghton</strain>
    </source>
</reference>
<sequence length="201" mass="22186">MARESHEPGSRCPLKKRKSSSSSAAVQQQQTAAAANIPTCKLPTEEEEQLLPYLPLQLASHLQQQQQRVGEPSAAAAAAAAADPLCPCCSSSSCGSPQLLLAGDWELGCLVSSVPPEMKPPKRYERLLQRVTKQQQQQQVQQKQQQSLPERVERASRALLQQLYSSSSRCTYTPAGALCWESLRRLPLWCVVYLQDLLECL</sequence>
<evidence type="ECO:0000313" key="3">
    <source>
        <dbReference type="Proteomes" id="UP000030747"/>
    </source>
</evidence>
<feature type="region of interest" description="Disordered" evidence="1">
    <location>
        <begin position="1"/>
        <end position="38"/>
    </location>
</feature>
<dbReference type="Proteomes" id="UP000030747">
    <property type="component" value="Unassembled WGS sequence"/>
</dbReference>
<dbReference type="OrthoDB" id="354951at2759"/>
<evidence type="ECO:0000256" key="1">
    <source>
        <dbReference type="SAM" id="MobiDB-lite"/>
    </source>
</evidence>
<organism evidence="2 3">
    <name type="scientific">Eimeria tenella</name>
    <name type="common">Coccidian parasite</name>
    <dbReference type="NCBI Taxonomy" id="5802"/>
    <lineage>
        <taxon>Eukaryota</taxon>
        <taxon>Sar</taxon>
        <taxon>Alveolata</taxon>
        <taxon>Apicomplexa</taxon>
        <taxon>Conoidasida</taxon>
        <taxon>Coccidia</taxon>
        <taxon>Eucoccidiorida</taxon>
        <taxon>Eimeriorina</taxon>
        <taxon>Eimeriidae</taxon>
        <taxon>Eimeria</taxon>
    </lineage>
</organism>
<feature type="compositionally biased region" description="Low complexity" evidence="1">
    <location>
        <begin position="20"/>
        <end position="35"/>
    </location>
</feature>
<keyword evidence="3" id="KW-1185">Reference proteome</keyword>
<reference evidence="2" key="1">
    <citation type="submission" date="2013-10" db="EMBL/GenBank/DDBJ databases">
        <title>Genomic analysis of the causative agents of coccidiosis in chickens.</title>
        <authorList>
            <person name="Reid A.J."/>
            <person name="Blake D."/>
            <person name="Billington K."/>
            <person name="Browne H."/>
            <person name="Dunn M."/>
            <person name="Hung S."/>
            <person name="Kawahara F."/>
            <person name="Miranda-Saavedra D."/>
            <person name="Mourier T."/>
            <person name="Nagra H."/>
            <person name="Otto T.D."/>
            <person name="Rawlings N."/>
            <person name="Sanchez A."/>
            <person name="Sanders M."/>
            <person name="Subramaniam C."/>
            <person name="Tay Y."/>
            <person name="Dear P."/>
            <person name="Doerig C."/>
            <person name="Gruber A."/>
            <person name="Parkinson J."/>
            <person name="Shirley M."/>
            <person name="Wan K.L."/>
            <person name="Berriman M."/>
            <person name="Tomley F."/>
            <person name="Pain A."/>
        </authorList>
    </citation>
    <scope>NUCLEOTIDE SEQUENCE [LARGE SCALE GENOMIC DNA]</scope>
    <source>
        <strain evidence="2">Houghton</strain>
    </source>
</reference>
<dbReference type="EMBL" id="HG673821">
    <property type="protein sequence ID" value="CDJ38197.1"/>
    <property type="molecule type" value="Genomic_DNA"/>
</dbReference>